<evidence type="ECO:0000256" key="1">
    <source>
        <dbReference type="SAM" id="MobiDB-lite"/>
    </source>
</evidence>
<dbReference type="EMBL" id="JAAATX020000004">
    <property type="protein sequence ID" value="MBU9697630.1"/>
    <property type="molecule type" value="Genomic_DNA"/>
</dbReference>
<sequence>MPDMTITALFDAREEAEAAIDRLIALGLPVQNIHMTGEGIGEEEVDPRPLFDRMRDYLLPDEDRDVLERAVEEGAVMVTALSVPLEMEAVAVAALDDAGAVEIDEEESALHESGLPDMDGSSAPMEFGPEGDDARTGDAGDVLAGISESLEGGTGGMRGMGAAHAGAVAGRARLVRRYPRKGADGVAPERDNLPS</sequence>
<evidence type="ECO:0008006" key="4">
    <source>
        <dbReference type="Google" id="ProtNLM"/>
    </source>
</evidence>
<keyword evidence="3" id="KW-1185">Reference proteome</keyword>
<evidence type="ECO:0000313" key="2">
    <source>
        <dbReference type="EMBL" id="MBU9697630.1"/>
    </source>
</evidence>
<evidence type="ECO:0000313" key="3">
    <source>
        <dbReference type="Proteomes" id="UP000731907"/>
    </source>
</evidence>
<reference evidence="2 3" key="1">
    <citation type="submission" date="2021-06" db="EMBL/GenBank/DDBJ databases">
        <title>Rhodobacteraceae bacterium strain HSP-20.</title>
        <authorList>
            <person name="Chen W.-M."/>
        </authorList>
    </citation>
    <scope>NUCLEOTIDE SEQUENCE [LARGE SCALE GENOMIC DNA]</scope>
    <source>
        <strain evidence="2 3">HSP-20</strain>
    </source>
</reference>
<protein>
    <recommendedName>
        <fullName evidence="4">Heat induced stress protein YflT</fullName>
    </recommendedName>
</protein>
<name>A0ABS6J236_9RHOB</name>
<dbReference type="RefSeq" id="WP_161761674.1">
    <property type="nucleotide sequence ID" value="NZ_JAAATX020000004.1"/>
</dbReference>
<gene>
    <name evidence="2" type="ORF">GU927_007195</name>
</gene>
<proteinExistence type="predicted"/>
<comment type="caution">
    <text evidence="2">The sequence shown here is derived from an EMBL/GenBank/DDBJ whole genome shotgun (WGS) entry which is preliminary data.</text>
</comment>
<feature type="region of interest" description="Disordered" evidence="1">
    <location>
        <begin position="106"/>
        <end position="140"/>
    </location>
</feature>
<organism evidence="2 3">
    <name type="scientific">Paragemmobacter amnigenus</name>
    <dbReference type="NCBI Taxonomy" id="2852097"/>
    <lineage>
        <taxon>Bacteria</taxon>
        <taxon>Pseudomonadati</taxon>
        <taxon>Pseudomonadota</taxon>
        <taxon>Alphaproteobacteria</taxon>
        <taxon>Rhodobacterales</taxon>
        <taxon>Paracoccaceae</taxon>
        <taxon>Paragemmobacter</taxon>
    </lineage>
</organism>
<accession>A0ABS6J236</accession>
<dbReference type="Proteomes" id="UP000731907">
    <property type="component" value="Unassembled WGS sequence"/>
</dbReference>